<feature type="coiled-coil region" evidence="1">
    <location>
        <begin position="141"/>
        <end position="189"/>
    </location>
</feature>
<organism evidence="2 3">
    <name type="scientific">Coprinellus micaceus</name>
    <name type="common">Glistening ink-cap mushroom</name>
    <name type="synonym">Coprinus micaceus</name>
    <dbReference type="NCBI Taxonomy" id="71717"/>
    <lineage>
        <taxon>Eukaryota</taxon>
        <taxon>Fungi</taxon>
        <taxon>Dikarya</taxon>
        <taxon>Basidiomycota</taxon>
        <taxon>Agaricomycotina</taxon>
        <taxon>Agaricomycetes</taxon>
        <taxon>Agaricomycetidae</taxon>
        <taxon>Agaricales</taxon>
        <taxon>Agaricineae</taxon>
        <taxon>Psathyrellaceae</taxon>
        <taxon>Coprinellus</taxon>
    </lineage>
</organism>
<reference evidence="2 3" key="1">
    <citation type="journal article" date="2019" name="Nat. Ecol. Evol.">
        <title>Megaphylogeny resolves global patterns of mushroom evolution.</title>
        <authorList>
            <person name="Varga T."/>
            <person name="Krizsan K."/>
            <person name="Foldi C."/>
            <person name="Dima B."/>
            <person name="Sanchez-Garcia M."/>
            <person name="Sanchez-Ramirez S."/>
            <person name="Szollosi G.J."/>
            <person name="Szarkandi J.G."/>
            <person name="Papp V."/>
            <person name="Albert L."/>
            <person name="Andreopoulos W."/>
            <person name="Angelini C."/>
            <person name="Antonin V."/>
            <person name="Barry K.W."/>
            <person name="Bougher N.L."/>
            <person name="Buchanan P."/>
            <person name="Buyck B."/>
            <person name="Bense V."/>
            <person name="Catcheside P."/>
            <person name="Chovatia M."/>
            <person name="Cooper J."/>
            <person name="Damon W."/>
            <person name="Desjardin D."/>
            <person name="Finy P."/>
            <person name="Geml J."/>
            <person name="Haridas S."/>
            <person name="Hughes K."/>
            <person name="Justo A."/>
            <person name="Karasinski D."/>
            <person name="Kautmanova I."/>
            <person name="Kiss B."/>
            <person name="Kocsube S."/>
            <person name="Kotiranta H."/>
            <person name="LaButti K.M."/>
            <person name="Lechner B.E."/>
            <person name="Liimatainen K."/>
            <person name="Lipzen A."/>
            <person name="Lukacs Z."/>
            <person name="Mihaltcheva S."/>
            <person name="Morgado L.N."/>
            <person name="Niskanen T."/>
            <person name="Noordeloos M.E."/>
            <person name="Ohm R.A."/>
            <person name="Ortiz-Santana B."/>
            <person name="Ovrebo C."/>
            <person name="Racz N."/>
            <person name="Riley R."/>
            <person name="Savchenko A."/>
            <person name="Shiryaev A."/>
            <person name="Soop K."/>
            <person name="Spirin V."/>
            <person name="Szebenyi C."/>
            <person name="Tomsovsky M."/>
            <person name="Tulloss R.E."/>
            <person name="Uehling J."/>
            <person name="Grigoriev I.V."/>
            <person name="Vagvolgyi C."/>
            <person name="Papp T."/>
            <person name="Martin F.M."/>
            <person name="Miettinen O."/>
            <person name="Hibbett D.S."/>
            <person name="Nagy L.G."/>
        </authorList>
    </citation>
    <scope>NUCLEOTIDE SEQUENCE [LARGE SCALE GENOMIC DNA]</scope>
    <source>
        <strain evidence="2 3">FP101781</strain>
    </source>
</reference>
<accession>A0A4Y7SLB1</accession>
<proteinExistence type="predicted"/>
<protein>
    <recommendedName>
        <fullName evidence="4">RING-type domain-containing protein</fullName>
    </recommendedName>
</protein>
<dbReference type="Proteomes" id="UP000298030">
    <property type="component" value="Unassembled WGS sequence"/>
</dbReference>
<keyword evidence="1" id="KW-0175">Coiled coil</keyword>
<comment type="caution">
    <text evidence="2">The sequence shown here is derived from an EMBL/GenBank/DDBJ whole genome shotgun (WGS) entry which is preliminary data.</text>
</comment>
<evidence type="ECO:0000313" key="2">
    <source>
        <dbReference type="EMBL" id="TEB22635.1"/>
    </source>
</evidence>
<evidence type="ECO:0008006" key="4">
    <source>
        <dbReference type="Google" id="ProtNLM"/>
    </source>
</evidence>
<sequence>MDASRTLVCAGCDRHLFNENEKFRKTGCCDSLMCEGCTAVLLPLAPNDSVQRTCPSCSETREFSEETLTPIFFTHMVQDPLVLERDRARMAQLQENRVWQACAKEIPELETKRASLLARYKSLVEKDQINKSIAEATATRLAETQEATATLQKTAEALEQEVAAAKARNVQLNSIIDEAQKELSALEERIMRRGFDRGSSSSSG</sequence>
<name>A0A4Y7SLB1_COPMI</name>
<evidence type="ECO:0000313" key="3">
    <source>
        <dbReference type="Proteomes" id="UP000298030"/>
    </source>
</evidence>
<gene>
    <name evidence="2" type="ORF">FA13DRAFT_1798719</name>
</gene>
<evidence type="ECO:0000256" key="1">
    <source>
        <dbReference type="SAM" id="Coils"/>
    </source>
</evidence>
<dbReference type="AlphaFoldDB" id="A0A4Y7SLB1"/>
<keyword evidence="3" id="KW-1185">Reference proteome</keyword>
<dbReference type="OrthoDB" id="3047085at2759"/>
<dbReference type="EMBL" id="QPFP01000088">
    <property type="protein sequence ID" value="TEB22635.1"/>
    <property type="molecule type" value="Genomic_DNA"/>
</dbReference>